<dbReference type="AlphaFoldDB" id="A0AAE1L097"/>
<keyword evidence="2" id="KW-1185">Reference proteome</keyword>
<evidence type="ECO:0000313" key="2">
    <source>
        <dbReference type="Proteomes" id="UP001286313"/>
    </source>
</evidence>
<dbReference type="PANTHER" id="PTHR16306:SF0">
    <property type="entry name" value="TRANSLIN-ASSOCIATED FACTOR X-INTERACTING PROTEIN 1"/>
    <property type="match status" value="1"/>
</dbReference>
<dbReference type="GO" id="GO:0005737">
    <property type="term" value="C:cytoplasm"/>
    <property type="evidence" value="ECO:0007669"/>
    <property type="project" value="TreeGrafter"/>
</dbReference>
<proteinExistence type="predicted"/>
<gene>
    <name evidence="1" type="ORF">Pcinc_007649</name>
</gene>
<dbReference type="Proteomes" id="UP001286313">
    <property type="component" value="Unassembled WGS sequence"/>
</dbReference>
<dbReference type="EMBL" id="JAWQEG010000570">
    <property type="protein sequence ID" value="KAK3888280.1"/>
    <property type="molecule type" value="Genomic_DNA"/>
</dbReference>
<organism evidence="1 2">
    <name type="scientific">Petrolisthes cinctipes</name>
    <name type="common">Flat porcelain crab</name>
    <dbReference type="NCBI Taxonomy" id="88211"/>
    <lineage>
        <taxon>Eukaryota</taxon>
        <taxon>Metazoa</taxon>
        <taxon>Ecdysozoa</taxon>
        <taxon>Arthropoda</taxon>
        <taxon>Crustacea</taxon>
        <taxon>Multicrustacea</taxon>
        <taxon>Malacostraca</taxon>
        <taxon>Eumalacostraca</taxon>
        <taxon>Eucarida</taxon>
        <taxon>Decapoda</taxon>
        <taxon>Pleocyemata</taxon>
        <taxon>Anomura</taxon>
        <taxon>Galatheoidea</taxon>
        <taxon>Porcellanidae</taxon>
        <taxon>Petrolisthes</taxon>
    </lineage>
</organism>
<protein>
    <recommendedName>
        <fullName evidence="3">Translin-associated factor X-interacting protein 1 N-terminal domain-containing protein</fullName>
    </recommendedName>
</protein>
<reference evidence="1" key="1">
    <citation type="submission" date="2023-10" db="EMBL/GenBank/DDBJ databases">
        <title>Genome assemblies of two species of porcelain crab, Petrolisthes cinctipes and Petrolisthes manimaculis (Anomura: Porcellanidae).</title>
        <authorList>
            <person name="Angst P."/>
        </authorList>
    </citation>
    <scope>NUCLEOTIDE SEQUENCE</scope>
    <source>
        <strain evidence="1">PB745_01</strain>
        <tissue evidence="1">Gill</tissue>
    </source>
</reference>
<evidence type="ECO:0008006" key="3">
    <source>
        <dbReference type="Google" id="ProtNLM"/>
    </source>
</evidence>
<dbReference type="PANTHER" id="PTHR16306">
    <property type="entry name" value="TRANSLIN-ASSOCIATED FACTOR X-INTERACTING PROTEIN 1"/>
    <property type="match status" value="1"/>
</dbReference>
<evidence type="ECO:0000313" key="1">
    <source>
        <dbReference type="EMBL" id="KAK3888280.1"/>
    </source>
</evidence>
<name>A0AAE1L097_PETCI</name>
<comment type="caution">
    <text evidence="1">The sequence shown here is derived from an EMBL/GenBank/DDBJ whole genome shotgun (WGS) entry which is preliminary data.</text>
</comment>
<accession>A0AAE1L097</accession>
<sequence>MHLEALRRSWQISRPPGPDLKDWMSDKRKCKNYRTRVGEGEAAGRKVAVTCEDLVKVRGRGVVGGLEKPRKTVQLEEELRDALRHTFCCTGGRNDPKIGPSEVSEVLGRVVTARHSDTLLLLLHHAYTHVLTRLHAHATRVQLLQDMLDNEPDNPYGRLRQEELCRLRELETLNGKLTQRLEESEGQVCTLREQIEKLEDSLGEERRHNLCQQDEMRRQEVQVLEARMETGALRRRLKEHLGDEAGDPQVIKIAWKRCREELSAKTKVVQEMERQYREVVPRADFDRLQRRLSALTTTHHQLTYTHTLLTEQHEAILSRQEGLVNERDQLSEENQALRRSATPRPDWNRVAEYVEGGISRWRELSSGRTSDQMVDTLISELTGSQLSTSSEFIDGKGMEPGVPAYLRYEGSVRNRRLGKRDLLPIIEDIWRHKRRLDNTDPLELFVDQYFKERYHLDEVRAEWCYSLADACQRLAHEEQVGLFWGILCGQVQEQVYHHHVDTINDLYSTLTHADTHAKDVLSVTEVEELLQTVFPLKSEDHIKALLGVMSRAASPKDASLIKYHHLFPQGRDVGGVRSQLAGVLAGQARDEQDTYIQEMLDELGYSLMDVSVAELSRAFTMVDPRIEQQQLEPYLEWIFNTNKDQLKNTSPVPLPLLAARLQTGHIVRDTSSGWEQGPETPPDRIYRQGGSKGLKLLQTHHIVKSLRLLQAHCIVRVESRA</sequence>